<organism evidence="1 2">
    <name type="scientific">Micromonospora zhanjiangensis</name>
    <dbReference type="NCBI Taxonomy" id="1522057"/>
    <lineage>
        <taxon>Bacteria</taxon>
        <taxon>Bacillati</taxon>
        <taxon>Actinomycetota</taxon>
        <taxon>Actinomycetes</taxon>
        <taxon>Micromonosporales</taxon>
        <taxon>Micromonosporaceae</taxon>
        <taxon>Micromonospora</taxon>
    </lineage>
</organism>
<dbReference type="Proteomes" id="UP001595868">
    <property type="component" value="Unassembled WGS sequence"/>
</dbReference>
<dbReference type="EMBL" id="JBHSBN010000066">
    <property type="protein sequence ID" value="MFC4110823.1"/>
    <property type="molecule type" value="Genomic_DNA"/>
</dbReference>
<protein>
    <submittedName>
        <fullName evidence="1">Uncharacterized protein</fullName>
    </submittedName>
</protein>
<accession>A0ABV8KXT9</accession>
<comment type="caution">
    <text evidence="1">The sequence shown here is derived from an EMBL/GenBank/DDBJ whole genome shotgun (WGS) entry which is preliminary data.</text>
</comment>
<proteinExistence type="predicted"/>
<dbReference type="RefSeq" id="WP_377553616.1">
    <property type="nucleotide sequence ID" value="NZ_JBHSBN010000066.1"/>
</dbReference>
<gene>
    <name evidence="1" type="ORF">ACFOX0_33555</name>
</gene>
<evidence type="ECO:0000313" key="2">
    <source>
        <dbReference type="Proteomes" id="UP001595868"/>
    </source>
</evidence>
<reference evidence="2" key="1">
    <citation type="journal article" date="2019" name="Int. J. Syst. Evol. Microbiol.">
        <title>The Global Catalogue of Microorganisms (GCM) 10K type strain sequencing project: providing services to taxonomists for standard genome sequencing and annotation.</title>
        <authorList>
            <consortium name="The Broad Institute Genomics Platform"/>
            <consortium name="The Broad Institute Genome Sequencing Center for Infectious Disease"/>
            <person name="Wu L."/>
            <person name="Ma J."/>
        </authorList>
    </citation>
    <scope>NUCLEOTIDE SEQUENCE [LARGE SCALE GENOMIC DNA]</scope>
    <source>
        <strain evidence="2">2902at01</strain>
    </source>
</reference>
<keyword evidence="2" id="KW-1185">Reference proteome</keyword>
<sequence>MSAAEGTGVLRVDAIDDIGYRRQDDGSLAAFIRARPQAAPATDDRPTGFILHNFDVLPPEDAATLLTYTDPQGRISEAWVHDMYNFTAPLGFRNAFEYRPFSIAHDSFDATPSEDDLELTGFYLSTDIWLPWTTTSSHSAPGERADAILDNRTLGSINGARLNTFLHQVRDTARRLGGEWSVRPAAPIFRSQVDDNGVILDAPPPALPIEFPHST</sequence>
<evidence type="ECO:0000313" key="1">
    <source>
        <dbReference type="EMBL" id="MFC4110823.1"/>
    </source>
</evidence>
<name>A0ABV8KXT9_9ACTN</name>